<keyword evidence="3" id="KW-1185">Reference proteome</keyword>
<feature type="transmembrane region" description="Helical" evidence="1">
    <location>
        <begin position="21"/>
        <end position="42"/>
    </location>
</feature>
<evidence type="ECO:0000313" key="3">
    <source>
        <dbReference type="Proteomes" id="UP000663570"/>
    </source>
</evidence>
<dbReference type="EMBL" id="CP071060">
    <property type="protein sequence ID" value="QSI78058.1"/>
    <property type="molecule type" value="Genomic_DNA"/>
</dbReference>
<proteinExistence type="predicted"/>
<name>A0ABX7MBJ3_9RHOO</name>
<keyword evidence="1" id="KW-0812">Transmembrane</keyword>
<dbReference type="Proteomes" id="UP000663570">
    <property type="component" value="Chromosome"/>
</dbReference>
<gene>
    <name evidence="2" type="ORF">JY500_05285</name>
</gene>
<dbReference type="RefSeq" id="WP_172203669.1">
    <property type="nucleotide sequence ID" value="NZ_CP071060.1"/>
</dbReference>
<accession>A0ABX7MBJ3</accession>
<reference evidence="2 3" key="1">
    <citation type="submission" date="2021-02" db="EMBL/GenBank/DDBJ databases">
        <title>Niveibacterium changnyeongensis HC41.</title>
        <authorList>
            <person name="Kang M."/>
        </authorList>
    </citation>
    <scope>NUCLEOTIDE SEQUENCE [LARGE SCALE GENOMIC DNA]</scope>
    <source>
        <strain evidence="2 3">HC41</strain>
    </source>
</reference>
<evidence type="ECO:0000313" key="2">
    <source>
        <dbReference type="EMBL" id="QSI78058.1"/>
    </source>
</evidence>
<keyword evidence="1" id="KW-1133">Transmembrane helix</keyword>
<protein>
    <submittedName>
        <fullName evidence="2">Uncharacterized protein</fullName>
    </submittedName>
</protein>
<keyword evidence="1" id="KW-0472">Membrane</keyword>
<organism evidence="2 3">
    <name type="scientific">Niveibacterium microcysteis</name>
    <dbReference type="NCBI Taxonomy" id="2811415"/>
    <lineage>
        <taxon>Bacteria</taxon>
        <taxon>Pseudomonadati</taxon>
        <taxon>Pseudomonadota</taxon>
        <taxon>Betaproteobacteria</taxon>
        <taxon>Rhodocyclales</taxon>
        <taxon>Rhodocyclaceae</taxon>
        <taxon>Niveibacterium</taxon>
    </lineage>
</organism>
<sequence length="67" mass="7524">MSLSPAIAKYLPQKLRTYCEGLRYPHVFLATIPLFIVTLVSFEHIPYGKDVVTGLGLALFISSRLRT</sequence>
<evidence type="ECO:0000256" key="1">
    <source>
        <dbReference type="SAM" id="Phobius"/>
    </source>
</evidence>